<name>A0A8J4DTJ8_9ACTN</name>
<dbReference type="PROSITE" id="PS50006">
    <property type="entry name" value="FHA_DOMAIN"/>
    <property type="match status" value="1"/>
</dbReference>
<dbReference type="AlphaFoldDB" id="A0A8J4DTJ8"/>
<dbReference type="InterPro" id="IPR008984">
    <property type="entry name" value="SMAD_FHA_dom_sf"/>
</dbReference>
<evidence type="ECO:0000256" key="1">
    <source>
        <dbReference type="ARBA" id="ARBA00022553"/>
    </source>
</evidence>
<keyword evidence="1" id="KW-0597">Phosphoprotein</keyword>
<organism evidence="3 4">
    <name type="scientific">Virgisporangium aliadipatigenens</name>
    <dbReference type="NCBI Taxonomy" id="741659"/>
    <lineage>
        <taxon>Bacteria</taxon>
        <taxon>Bacillati</taxon>
        <taxon>Actinomycetota</taxon>
        <taxon>Actinomycetes</taxon>
        <taxon>Micromonosporales</taxon>
        <taxon>Micromonosporaceae</taxon>
        <taxon>Virgisporangium</taxon>
    </lineage>
</organism>
<dbReference type="SUPFAM" id="SSF49879">
    <property type="entry name" value="SMAD/FHA domain"/>
    <property type="match status" value="1"/>
</dbReference>
<accession>A0A8J4DTJ8</accession>
<evidence type="ECO:0000313" key="3">
    <source>
        <dbReference type="EMBL" id="GIJ49839.1"/>
    </source>
</evidence>
<evidence type="ECO:0000313" key="4">
    <source>
        <dbReference type="Proteomes" id="UP000619260"/>
    </source>
</evidence>
<dbReference type="Gene3D" id="2.60.200.20">
    <property type="match status" value="1"/>
</dbReference>
<dbReference type="Pfam" id="PF00498">
    <property type="entry name" value="FHA"/>
    <property type="match status" value="1"/>
</dbReference>
<dbReference type="EMBL" id="BOPF01000031">
    <property type="protein sequence ID" value="GIJ49839.1"/>
    <property type="molecule type" value="Genomic_DNA"/>
</dbReference>
<feature type="domain" description="FHA" evidence="2">
    <location>
        <begin position="233"/>
        <end position="283"/>
    </location>
</feature>
<comment type="caution">
    <text evidence="3">The sequence shown here is derived from an EMBL/GenBank/DDBJ whole genome shotgun (WGS) entry which is preliminary data.</text>
</comment>
<dbReference type="RefSeq" id="WP_203903289.1">
    <property type="nucleotide sequence ID" value="NZ_BOPF01000031.1"/>
</dbReference>
<keyword evidence="4" id="KW-1185">Reference proteome</keyword>
<gene>
    <name evidence="3" type="ORF">Val02_67250</name>
</gene>
<dbReference type="Proteomes" id="UP000619260">
    <property type="component" value="Unassembled WGS sequence"/>
</dbReference>
<dbReference type="InterPro" id="IPR000253">
    <property type="entry name" value="FHA_dom"/>
</dbReference>
<reference evidence="3" key="1">
    <citation type="submission" date="2021-01" db="EMBL/GenBank/DDBJ databases">
        <title>Whole genome shotgun sequence of Virgisporangium aliadipatigenens NBRC 105644.</title>
        <authorList>
            <person name="Komaki H."/>
            <person name="Tamura T."/>
        </authorList>
    </citation>
    <scope>NUCLEOTIDE SEQUENCE</scope>
    <source>
        <strain evidence="3">NBRC 105644</strain>
    </source>
</reference>
<proteinExistence type="predicted"/>
<protein>
    <recommendedName>
        <fullName evidence="2">FHA domain-containing protein</fullName>
    </recommendedName>
</protein>
<evidence type="ECO:0000259" key="2">
    <source>
        <dbReference type="PROSITE" id="PS50006"/>
    </source>
</evidence>
<sequence>MRFEVTRALDAIERRIFTDPLRTGGIVDVAEIIRLVDLDGGKPISLMRLGMVIDGLAKLLGDGGAALYPVASRALLSDTALTSNERMVLRRWSDDGLVEILPQGIPPLARAGEISALTAQPVVTATPMRGYTLRPIAEGGGAMLLQAGPPAAPAGSHPALSRLWRCPEMDCPSFGRPGVSQSPPHLAQGGVPTCPRHLVRLGDAGARPPVVMLVARVDGLVRHRFGVAAGSPVIVGRNPDERGGVVLGPYLDERAAGWISRKHVRLELRADGIYATDLSTNGTIAVGGGTRNRLPQGQPHRLGDRESLELHEGVEVTRYGAVSSTAAAPRSVMTEAPTVAIRLPKL</sequence>